<evidence type="ECO:0000259" key="5">
    <source>
        <dbReference type="PROSITE" id="PS51472"/>
    </source>
</evidence>
<reference evidence="6" key="2">
    <citation type="journal article" date="2016" name="G3 (Bethesda)">
        <title>Genome Evolution in Three Species of Cactophilic Drosophila.</title>
        <authorList>
            <person name="Sanchez-Flores A."/>
            <person name="Penazola F."/>
            <person name="Carpinteyro-Ponce J."/>
            <person name="Nazario-Yepiz N."/>
            <person name="Abreu-Goodger C."/>
            <person name="Machado C.A."/>
            <person name="Markow T.A."/>
        </authorList>
    </citation>
    <scope>NUCLEOTIDE SEQUENCE [LARGE SCALE GENOMIC DNA]</scope>
</reference>
<sequence length="207" mass="23066">MSRSAAKDIEGSPAKNYLPPFVAVYAEHTEIEATTQKQKLTSMAIIKGGQRTSRASGEVGSGFWVAVSGYRLECAALVYRFFLDIGYIVDKSFTNSDLMYLKYYCLMDCEMALSYDGQKIGYSADILVSVKPENPVFQIRIESTNAAIIEDCAVGQSTTCVIDIEAIDKQAQPPPKKKPICPGKRGKFSLLQWLKHKISYIFYLNET</sequence>
<dbReference type="InterPro" id="IPR012677">
    <property type="entry name" value="Nucleotide-bd_a/b_plait_sf"/>
</dbReference>
<evidence type="ECO:0000256" key="1">
    <source>
        <dbReference type="ARBA" id="ARBA00016439"/>
    </source>
</evidence>
<dbReference type="RefSeq" id="XP_017857136.1">
    <property type="nucleotide sequence ID" value="XM_018001647.1"/>
</dbReference>
<name>A0ABM1NQA0_DROAR</name>
<dbReference type="PROSITE" id="PS51472">
    <property type="entry name" value="RRM_NUP35"/>
    <property type="match status" value="1"/>
</dbReference>
<gene>
    <name evidence="7" type="primary">LOC108609873</name>
</gene>
<evidence type="ECO:0000256" key="3">
    <source>
        <dbReference type="ARBA" id="ARBA00030250"/>
    </source>
</evidence>
<evidence type="ECO:0000313" key="7">
    <source>
        <dbReference type="RefSeq" id="XP_017857136.1"/>
    </source>
</evidence>
<evidence type="ECO:0000256" key="2">
    <source>
        <dbReference type="ARBA" id="ARBA00029997"/>
    </source>
</evidence>
<keyword evidence="4" id="KW-0509">mRNA transport</keyword>
<protein>
    <recommendedName>
        <fullName evidence="1">Nucleoporin NUP35</fullName>
    </recommendedName>
    <alternativeName>
        <fullName evidence="3">35 kDa nucleoporin</fullName>
    </alternativeName>
    <alternativeName>
        <fullName evidence="2">Nucleoporin NUP53</fullName>
    </alternativeName>
</protein>
<evidence type="ECO:0000313" key="6">
    <source>
        <dbReference type="Proteomes" id="UP000694904"/>
    </source>
</evidence>
<keyword evidence="4" id="KW-0653">Protein transport</keyword>
<dbReference type="GeneID" id="108609873"/>
<dbReference type="Pfam" id="PF14605">
    <property type="entry name" value="Nup35_RRM_2"/>
    <property type="match status" value="1"/>
</dbReference>
<dbReference type="Proteomes" id="UP000694904">
    <property type="component" value="Chromosome 3"/>
</dbReference>
<evidence type="ECO:0000256" key="4">
    <source>
        <dbReference type="PROSITE-ProRule" id="PRU00804"/>
    </source>
</evidence>
<dbReference type="Gene3D" id="3.30.70.330">
    <property type="match status" value="1"/>
</dbReference>
<organism evidence="6 7">
    <name type="scientific">Drosophila arizonae</name>
    <name type="common">Fruit fly</name>
    <dbReference type="NCBI Taxonomy" id="7263"/>
    <lineage>
        <taxon>Eukaryota</taxon>
        <taxon>Metazoa</taxon>
        <taxon>Ecdysozoa</taxon>
        <taxon>Arthropoda</taxon>
        <taxon>Hexapoda</taxon>
        <taxon>Insecta</taxon>
        <taxon>Pterygota</taxon>
        <taxon>Neoptera</taxon>
        <taxon>Endopterygota</taxon>
        <taxon>Diptera</taxon>
        <taxon>Brachycera</taxon>
        <taxon>Muscomorpha</taxon>
        <taxon>Ephydroidea</taxon>
        <taxon>Drosophilidae</taxon>
        <taxon>Drosophila</taxon>
    </lineage>
</organism>
<feature type="domain" description="RRM Nup35-type" evidence="5">
    <location>
        <begin position="59"/>
        <end position="140"/>
    </location>
</feature>
<keyword evidence="4" id="KW-0906">Nuclear pore complex</keyword>
<proteinExistence type="predicted"/>
<keyword evidence="4" id="KW-0539">Nucleus</keyword>
<keyword evidence="6" id="KW-1185">Reference proteome</keyword>
<reference evidence="6" key="1">
    <citation type="journal article" date="1997" name="Nucleic Acids Res.">
        <title>tRNAscan-SE: a program for improved detection of transfer RNA genes in genomic sequence.</title>
        <authorList>
            <person name="Lowe T.M."/>
            <person name="Eddy S.R."/>
        </authorList>
    </citation>
    <scope>NUCLEOTIDE SEQUENCE [LARGE SCALE GENOMIC DNA]</scope>
</reference>
<dbReference type="InterPro" id="IPR007846">
    <property type="entry name" value="RRM_NUP35_dom"/>
</dbReference>
<accession>A0ABM1NQA0</accession>
<reference evidence="7" key="3">
    <citation type="submission" date="2025-08" db="UniProtKB">
        <authorList>
            <consortium name="RefSeq"/>
        </authorList>
    </citation>
    <scope>IDENTIFICATION</scope>
    <source>
        <tissue evidence="7">Whole organism</tissue>
    </source>
</reference>
<keyword evidence="4" id="KW-0811">Translocation</keyword>
<keyword evidence="4" id="KW-0813">Transport</keyword>